<dbReference type="Pfam" id="PF22770">
    <property type="entry name" value="POP1_C"/>
    <property type="match status" value="1"/>
</dbReference>
<dbReference type="InterPro" id="IPR055079">
    <property type="entry name" value="POP1_C"/>
</dbReference>
<organism evidence="8 9">
    <name type="scientific">Coemansia interrupta</name>
    <dbReference type="NCBI Taxonomy" id="1126814"/>
    <lineage>
        <taxon>Eukaryota</taxon>
        <taxon>Fungi</taxon>
        <taxon>Fungi incertae sedis</taxon>
        <taxon>Zoopagomycota</taxon>
        <taxon>Kickxellomycotina</taxon>
        <taxon>Kickxellomycetes</taxon>
        <taxon>Kickxellales</taxon>
        <taxon>Kickxellaceae</taxon>
        <taxon>Coemansia</taxon>
    </lineage>
</organism>
<dbReference type="InterPro" id="IPR009723">
    <property type="entry name" value="Pop1_N"/>
</dbReference>
<keyword evidence="3" id="KW-0539">Nucleus</keyword>
<dbReference type="GO" id="GO:0005655">
    <property type="term" value="C:nucleolar ribonuclease P complex"/>
    <property type="evidence" value="ECO:0007669"/>
    <property type="project" value="InterPro"/>
</dbReference>
<evidence type="ECO:0000256" key="3">
    <source>
        <dbReference type="ARBA" id="ARBA00023242"/>
    </source>
</evidence>
<dbReference type="Proteomes" id="UP001140172">
    <property type="component" value="Unassembled WGS sequence"/>
</dbReference>
<dbReference type="OrthoDB" id="442863at2759"/>
<reference evidence="8" key="1">
    <citation type="submission" date="2022-07" db="EMBL/GenBank/DDBJ databases">
        <title>Phylogenomic reconstructions and comparative analyses of Kickxellomycotina fungi.</title>
        <authorList>
            <person name="Reynolds N.K."/>
            <person name="Stajich J.E."/>
            <person name="Barry K."/>
            <person name="Grigoriev I.V."/>
            <person name="Crous P."/>
            <person name="Smith M.E."/>
        </authorList>
    </citation>
    <scope>NUCLEOTIDE SEQUENCE</scope>
    <source>
        <strain evidence="8">BCRC 34489</strain>
    </source>
</reference>
<evidence type="ECO:0000259" key="7">
    <source>
        <dbReference type="Pfam" id="PF22770"/>
    </source>
</evidence>
<name>A0A9W8HNH6_9FUNG</name>
<evidence type="ECO:0000259" key="6">
    <source>
        <dbReference type="Pfam" id="PF08170"/>
    </source>
</evidence>
<keyword evidence="2" id="KW-0819">tRNA processing</keyword>
<dbReference type="AlphaFoldDB" id="A0A9W8HNH6"/>
<dbReference type="InterPro" id="IPR039182">
    <property type="entry name" value="Pop1"/>
</dbReference>
<feature type="domain" description="POPLD" evidence="6">
    <location>
        <begin position="440"/>
        <end position="530"/>
    </location>
</feature>
<feature type="domain" description="Pop1 N-terminal" evidence="5">
    <location>
        <begin position="29"/>
        <end position="112"/>
    </location>
</feature>
<dbReference type="InterPro" id="IPR012590">
    <property type="entry name" value="POPLD_dom"/>
</dbReference>
<dbReference type="Pfam" id="PF06978">
    <property type="entry name" value="POP1_N"/>
    <property type="match status" value="1"/>
</dbReference>
<protein>
    <submittedName>
        <fullName evidence="8">Ribonucleases P/MRP protein subunit pop1</fullName>
        <ecNumber evidence="8">3.1.26.5</ecNumber>
    </submittedName>
</protein>
<comment type="caution">
    <text evidence="8">The sequence shown here is derived from an EMBL/GenBank/DDBJ whole genome shotgun (WGS) entry which is preliminary data.</text>
</comment>
<evidence type="ECO:0000256" key="4">
    <source>
        <dbReference type="SAM" id="MobiDB-lite"/>
    </source>
</evidence>
<proteinExistence type="predicted"/>
<feature type="compositionally biased region" description="Low complexity" evidence="4">
    <location>
        <begin position="92"/>
        <end position="103"/>
    </location>
</feature>
<dbReference type="GO" id="GO:0001682">
    <property type="term" value="P:tRNA 5'-leader removal"/>
    <property type="evidence" value="ECO:0007669"/>
    <property type="project" value="InterPro"/>
</dbReference>
<dbReference type="SUPFAM" id="SSF103025">
    <property type="entry name" value="Folate-binding domain"/>
    <property type="match status" value="1"/>
</dbReference>
<evidence type="ECO:0000313" key="8">
    <source>
        <dbReference type="EMBL" id="KAJ2785009.1"/>
    </source>
</evidence>
<evidence type="ECO:0000313" key="9">
    <source>
        <dbReference type="Proteomes" id="UP001140172"/>
    </source>
</evidence>
<feature type="compositionally biased region" description="Basic and acidic residues" evidence="4">
    <location>
        <begin position="82"/>
        <end position="91"/>
    </location>
</feature>
<dbReference type="EC" id="3.1.26.5" evidence="8"/>
<dbReference type="GO" id="GO:0000172">
    <property type="term" value="C:ribonuclease MRP complex"/>
    <property type="evidence" value="ECO:0007669"/>
    <property type="project" value="InterPro"/>
</dbReference>
<comment type="subcellular location">
    <subcellularLocation>
        <location evidence="1">Nucleus</location>
    </subcellularLocation>
</comment>
<dbReference type="PANTHER" id="PTHR22731:SF3">
    <property type="entry name" value="RIBONUCLEASES P_MRP PROTEIN SUBUNIT POP1"/>
    <property type="match status" value="1"/>
</dbReference>
<keyword evidence="8" id="KW-0378">Hydrolase</keyword>
<evidence type="ECO:0000256" key="2">
    <source>
        <dbReference type="ARBA" id="ARBA00022694"/>
    </source>
</evidence>
<dbReference type="EMBL" id="JANBUM010000099">
    <property type="protein sequence ID" value="KAJ2785009.1"/>
    <property type="molecule type" value="Genomic_DNA"/>
</dbReference>
<gene>
    <name evidence="8" type="primary">POP1</name>
    <name evidence="8" type="ORF">GGI15_002075</name>
</gene>
<sequence length="735" mass="76401">MDSKSTTTRKAPAAGDTLERARAVGVEAFVEARAFEINALQRSLDDARGSGNARAFQTLARHLRRRAASHNIKRVPKRLRARAAEEARRSAGGDAAQRSAAGGSRHKRRRARSTRDEYARRQAGKRWLETHVWHAKRMHMRQAWGAMVADTPNARSHRAAYRAAKEHCYAQDVSFYATLELAGRHAAIAQALAALAAPATLAPAVGRCSDGTRLAPLTLHRAHAYPRGLLGPAALAAVVAALAGPDGEARVDVRDISSDVVAFELLGPRSTALLAAALVGDEAEADAITGAGVGAQTLRAVAAAPSPAVVPEGVVLALRVHDPRLRFPPRAAPPADADAAAVPASLEEVLRSWPAAAARLAGDDAGVFDRAACAADVARRPSEHALNQRRHALLVPGTRLAPGAADVSLPLLLVRTGPEAALGACTAAADAGVVDAMAHGWTLLAPRGWAMALWLPLVFAGARAQGLQERMHVSLEAGHAAFPRDWPGCPAYDAAAAADATQALGRWLRRPPGKRTNYAHHGVESPFFAPFHRLLGMPGPPPAYPQLGPAGLECRMRRLKKISASAAAAAAAAPEAADVGEPADSSGIWLVTGERLAAAVQAMLAKRPPAATLRQWAAPLLAAASAGPNPGADADADAEALLAHCLVRVRLTCSARGVPAANAPVCLTTAPADPIGYVTAGSFSLARGCAVAIAACSLRGLFALAHASARSPRKLVAIRSMNGSPECEATLAVIP</sequence>
<feature type="compositionally biased region" description="Basic residues" evidence="4">
    <location>
        <begin position="67"/>
        <end position="81"/>
    </location>
</feature>
<keyword evidence="9" id="KW-1185">Reference proteome</keyword>
<dbReference type="GO" id="GO:0004526">
    <property type="term" value="F:ribonuclease P activity"/>
    <property type="evidence" value="ECO:0007669"/>
    <property type="project" value="UniProtKB-EC"/>
</dbReference>
<evidence type="ECO:0000259" key="5">
    <source>
        <dbReference type="Pfam" id="PF06978"/>
    </source>
</evidence>
<accession>A0A9W8HNH6</accession>
<dbReference type="Pfam" id="PF08170">
    <property type="entry name" value="POPLD"/>
    <property type="match status" value="1"/>
</dbReference>
<feature type="domain" description="POP1 C-terminal" evidence="7">
    <location>
        <begin position="673"/>
        <end position="721"/>
    </location>
</feature>
<evidence type="ECO:0000256" key="1">
    <source>
        <dbReference type="ARBA" id="ARBA00004123"/>
    </source>
</evidence>
<dbReference type="PANTHER" id="PTHR22731">
    <property type="entry name" value="RIBONUCLEASES P/MRP PROTEIN SUBUNIT POP1"/>
    <property type="match status" value="1"/>
</dbReference>
<feature type="region of interest" description="Disordered" evidence="4">
    <location>
        <begin position="67"/>
        <end position="121"/>
    </location>
</feature>